<dbReference type="Gene3D" id="3.30.40.10">
    <property type="entry name" value="Zinc/RING finger domain, C3HC4 (zinc finger)"/>
    <property type="match status" value="1"/>
</dbReference>
<keyword evidence="7" id="KW-0833">Ubl conjugation pathway</keyword>
<keyword evidence="14" id="KW-1185">Reference proteome</keyword>
<dbReference type="Gene3D" id="1.20.120.1750">
    <property type="match status" value="1"/>
</dbReference>
<dbReference type="GO" id="GO:0016567">
    <property type="term" value="P:protein ubiquitination"/>
    <property type="evidence" value="ECO:0007669"/>
    <property type="project" value="InterPro"/>
</dbReference>
<keyword evidence="8" id="KW-0862">Zinc</keyword>
<accession>A0AAN8KI28</accession>
<feature type="domain" description="RING-type" evidence="12">
    <location>
        <begin position="512"/>
        <end position="727"/>
    </location>
</feature>
<organism evidence="13 14">
    <name type="scientific">Patella caerulea</name>
    <name type="common">Rayed Mediterranean limpet</name>
    <dbReference type="NCBI Taxonomy" id="87958"/>
    <lineage>
        <taxon>Eukaryota</taxon>
        <taxon>Metazoa</taxon>
        <taxon>Spiralia</taxon>
        <taxon>Lophotrochozoa</taxon>
        <taxon>Mollusca</taxon>
        <taxon>Gastropoda</taxon>
        <taxon>Patellogastropoda</taxon>
        <taxon>Patelloidea</taxon>
        <taxon>Patellidae</taxon>
        <taxon>Patella</taxon>
    </lineage>
</organism>
<evidence type="ECO:0000256" key="10">
    <source>
        <dbReference type="SAM" id="MobiDB-lite"/>
    </source>
</evidence>
<evidence type="ECO:0000259" key="11">
    <source>
        <dbReference type="PROSITE" id="PS50089"/>
    </source>
</evidence>
<dbReference type="SUPFAM" id="SSF57850">
    <property type="entry name" value="RING/U-box"/>
    <property type="match status" value="2"/>
</dbReference>
<dbReference type="PANTHER" id="PTHR11685">
    <property type="entry name" value="RBR FAMILY RING FINGER AND IBR DOMAIN-CONTAINING"/>
    <property type="match status" value="1"/>
</dbReference>
<dbReference type="InterPro" id="IPR002867">
    <property type="entry name" value="IBR_dom"/>
</dbReference>
<comment type="caution">
    <text evidence="13">The sequence shown here is derived from an EMBL/GenBank/DDBJ whole genome shotgun (WGS) entry which is preliminary data.</text>
</comment>
<dbReference type="InterPro" id="IPR013083">
    <property type="entry name" value="Znf_RING/FYVE/PHD"/>
</dbReference>
<dbReference type="GO" id="GO:0061630">
    <property type="term" value="F:ubiquitin protein ligase activity"/>
    <property type="evidence" value="ECO:0007669"/>
    <property type="project" value="UniProtKB-EC"/>
</dbReference>
<evidence type="ECO:0000256" key="3">
    <source>
        <dbReference type="ARBA" id="ARBA00022679"/>
    </source>
</evidence>
<keyword evidence="6 9" id="KW-0863">Zinc-finger</keyword>
<dbReference type="GO" id="GO:0008270">
    <property type="term" value="F:zinc ion binding"/>
    <property type="evidence" value="ECO:0007669"/>
    <property type="project" value="UniProtKB-KW"/>
</dbReference>
<gene>
    <name evidence="13" type="ORF">SNE40_001157</name>
</gene>
<dbReference type="InterPro" id="IPR031127">
    <property type="entry name" value="E3_UB_ligase_RBR"/>
</dbReference>
<dbReference type="SMART" id="SM00647">
    <property type="entry name" value="IBR"/>
    <property type="match status" value="2"/>
</dbReference>
<keyword evidence="5" id="KW-0677">Repeat</keyword>
<evidence type="ECO:0000256" key="4">
    <source>
        <dbReference type="ARBA" id="ARBA00022723"/>
    </source>
</evidence>
<dbReference type="Proteomes" id="UP001347796">
    <property type="component" value="Unassembled WGS sequence"/>
</dbReference>
<dbReference type="Pfam" id="PF01485">
    <property type="entry name" value="IBR"/>
    <property type="match status" value="1"/>
</dbReference>
<dbReference type="InterPro" id="IPR044066">
    <property type="entry name" value="TRIAD_supradom"/>
</dbReference>
<keyword evidence="4" id="KW-0479">Metal-binding</keyword>
<dbReference type="EMBL" id="JAZGQO010000001">
    <property type="protein sequence ID" value="KAK6195802.1"/>
    <property type="molecule type" value="Genomic_DNA"/>
</dbReference>
<protein>
    <recommendedName>
        <fullName evidence="2">RBR-type E3 ubiquitin transferase</fullName>
        <ecNumber evidence="2">2.3.2.31</ecNumber>
    </recommendedName>
</protein>
<evidence type="ECO:0000256" key="9">
    <source>
        <dbReference type="PROSITE-ProRule" id="PRU00175"/>
    </source>
</evidence>
<feature type="region of interest" description="Disordered" evidence="10">
    <location>
        <begin position="119"/>
        <end position="156"/>
    </location>
</feature>
<evidence type="ECO:0000259" key="12">
    <source>
        <dbReference type="PROSITE" id="PS51873"/>
    </source>
</evidence>
<evidence type="ECO:0000313" key="14">
    <source>
        <dbReference type="Proteomes" id="UP001347796"/>
    </source>
</evidence>
<evidence type="ECO:0000256" key="6">
    <source>
        <dbReference type="ARBA" id="ARBA00022771"/>
    </source>
</evidence>
<dbReference type="AlphaFoldDB" id="A0AAN8KI28"/>
<sequence>MVRKVLKGGVTTGNTLRSTPSRQYVSQSGITFSTTGTTSAHIKQEFVEANFLGFDGIFYSLNKKGRWLLPELIKDEIETSLTKLKCSVALIESHKLNKENNCLGYYTNKGRTNKVIPKKGKYINRPSEGKLNGTQNKTESRKRRRIRGNNSGQEEQTKVDADVPLLVYDVVYPCPAQSSIASNPKFTKNESDDSLVKHKSKHSRNLRKFQEDITSVNDELEYIQDVSDADDEVSYEDEIYMNSGTRSKICDFFTHSLNRNGNMDKSKQRKLRSGLKCQKKINDEGRLKHLKRRPIRVDYSSNLFVFDAENEPVPIEMNIPNDNTPNYIPVDIILPKYQVESSHLSKHFPKVVFTECNPRKFIIDITEDIKERLKHTKPFKRTILQKLDLTSFVVFGFKKSYDDHHDVYRVHLNIATHISTVRIETLFDMMLTDLGDVLNRCVLYFETMSPESFHTKELLDLTYTPPVQYDIIRPFVQKTANCVYPESMVLTEMFDDVDAVDFEWIMIDDDQEERCCNICFENISSQSIRPSTSLRSCGHWFCDGCWREHLLNNFRAGLKKCLCPEYDCDKEVDDWTMVTLVNIRDIKRRQIRNITVNMTTSRSSKWCPNKMCGRIMQNLSCSGSTILCKCGTVVCFSCMKEGHWPSTCEQFSTYERKLRAYNEILGFDSTSIPVVRVRGKHCPECNTFIVKNGGCPQMKCSMCGTYFCWSCCKKPRDHSLTNCRYISQNHGTVLQDVRHVERELSGAEPKSDMYTMAVKCRMDRRPSHIKEFKKKSDEFKARIKSWLKKQNNETLRMSDVDDMFTDIVNIKTELNFVSEFCFVVADCEENKNILKCFQRAASRLQTLGDDIRDSLVISISPDFRKMLSDLMSLRDRSRTAILSVVTLMSRIQSNDINAHQH</sequence>
<feature type="domain" description="RING-type" evidence="11">
    <location>
        <begin position="516"/>
        <end position="564"/>
    </location>
</feature>
<evidence type="ECO:0000256" key="8">
    <source>
        <dbReference type="ARBA" id="ARBA00022833"/>
    </source>
</evidence>
<reference evidence="13 14" key="1">
    <citation type="submission" date="2024-01" db="EMBL/GenBank/DDBJ databases">
        <title>The genome of the rayed Mediterranean limpet Patella caerulea (Linnaeus, 1758).</title>
        <authorList>
            <person name="Anh-Thu Weber A."/>
            <person name="Halstead-Nussloch G."/>
        </authorList>
    </citation>
    <scope>NUCLEOTIDE SEQUENCE [LARGE SCALE GENOMIC DNA]</scope>
    <source>
        <strain evidence="13">AATW-2023a</strain>
        <tissue evidence="13">Whole specimen</tissue>
    </source>
</reference>
<comment type="catalytic activity">
    <reaction evidence="1">
        <text>[E2 ubiquitin-conjugating enzyme]-S-ubiquitinyl-L-cysteine + [acceptor protein]-L-lysine = [E2 ubiquitin-conjugating enzyme]-L-cysteine + [acceptor protein]-N(6)-ubiquitinyl-L-lysine.</text>
        <dbReference type="EC" id="2.3.2.31"/>
    </reaction>
</comment>
<dbReference type="CDD" id="cd20336">
    <property type="entry name" value="Rcat_RBR"/>
    <property type="match status" value="1"/>
</dbReference>
<dbReference type="EC" id="2.3.2.31" evidence="2"/>
<keyword evidence="3" id="KW-0808">Transferase</keyword>
<evidence type="ECO:0000256" key="7">
    <source>
        <dbReference type="ARBA" id="ARBA00022786"/>
    </source>
</evidence>
<evidence type="ECO:0000256" key="1">
    <source>
        <dbReference type="ARBA" id="ARBA00001798"/>
    </source>
</evidence>
<dbReference type="InterPro" id="IPR001841">
    <property type="entry name" value="Znf_RING"/>
</dbReference>
<name>A0AAN8KI28_PATCE</name>
<evidence type="ECO:0000313" key="13">
    <source>
        <dbReference type="EMBL" id="KAK6195802.1"/>
    </source>
</evidence>
<proteinExistence type="predicted"/>
<dbReference type="CDD" id="cd20335">
    <property type="entry name" value="BRcat_RBR"/>
    <property type="match status" value="1"/>
</dbReference>
<dbReference type="PROSITE" id="PS51873">
    <property type="entry name" value="TRIAD"/>
    <property type="match status" value="1"/>
</dbReference>
<evidence type="ECO:0000256" key="2">
    <source>
        <dbReference type="ARBA" id="ARBA00012251"/>
    </source>
</evidence>
<evidence type="ECO:0000256" key="5">
    <source>
        <dbReference type="ARBA" id="ARBA00022737"/>
    </source>
</evidence>
<dbReference type="PROSITE" id="PS50089">
    <property type="entry name" value="ZF_RING_2"/>
    <property type="match status" value="1"/>
</dbReference>